<gene>
    <name evidence="2" type="ORF">HDA39_003652</name>
</gene>
<name>A0A7W9J7G7_9ACTN</name>
<dbReference type="EMBL" id="JACHMY010000001">
    <property type="protein sequence ID" value="MBB5836918.1"/>
    <property type="molecule type" value="Genomic_DNA"/>
</dbReference>
<feature type="chain" id="PRO_5038515272" description="Secreted protein" evidence="1">
    <location>
        <begin position="28"/>
        <end position="199"/>
    </location>
</feature>
<reference evidence="2 3" key="1">
    <citation type="submission" date="2020-08" db="EMBL/GenBank/DDBJ databases">
        <title>Sequencing the genomes of 1000 actinobacteria strains.</title>
        <authorList>
            <person name="Klenk H.-P."/>
        </authorList>
    </citation>
    <scope>NUCLEOTIDE SEQUENCE [LARGE SCALE GENOMIC DNA]</scope>
    <source>
        <strain evidence="2 3">DSM 28967</strain>
    </source>
</reference>
<proteinExistence type="predicted"/>
<evidence type="ECO:0000256" key="1">
    <source>
        <dbReference type="SAM" id="SignalP"/>
    </source>
</evidence>
<sequence length="199" mass="20428">MKRTLLIPTLCLTGALVVAGGATAALAGTGSSGPAVLTAAEVDQQLAAAPAATTPAAADPVKAHGGPVNTVIGGSKSASTVAAYCRADKMTNVSFAARPGWKRTGALEPVTIDVLGKQRSAVAATHVKGTEREQLAVYCVGNAASTASRVPGGDWLVKPTHGLVDRADDGRRVLRRVTPRDELHRVTPRDEPHRVTGTK</sequence>
<comment type="caution">
    <text evidence="2">The sequence shown here is derived from an EMBL/GenBank/DDBJ whole genome shotgun (WGS) entry which is preliminary data.</text>
</comment>
<dbReference type="Proteomes" id="UP000549971">
    <property type="component" value="Unassembled WGS sequence"/>
</dbReference>
<evidence type="ECO:0000313" key="3">
    <source>
        <dbReference type="Proteomes" id="UP000549971"/>
    </source>
</evidence>
<dbReference type="RefSeq" id="WP_184796501.1">
    <property type="nucleotide sequence ID" value="NZ_JACHMY010000001.1"/>
</dbReference>
<dbReference type="AlphaFoldDB" id="A0A7W9J7G7"/>
<feature type="signal peptide" evidence="1">
    <location>
        <begin position="1"/>
        <end position="27"/>
    </location>
</feature>
<protein>
    <recommendedName>
        <fullName evidence="4">Secreted protein</fullName>
    </recommendedName>
</protein>
<evidence type="ECO:0000313" key="2">
    <source>
        <dbReference type="EMBL" id="MBB5836918.1"/>
    </source>
</evidence>
<accession>A0A7W9J7G7</accession>
<organism evidence="2 3">
    <name type="scientific">Kribbella italica</name>
    <dbReference type="NCBI Taxonomy" id="1540520"/>
    <lineage>
        <taxon>Bacteria</taxon>
        <taxon>Bacillati</taxon>
        <taxon>Actinomycetota</taxon>
        <taxon>Actinomycetes</taxon>
        <taxon>Propionibacteriales</taxon>
        <taxon>Kribbellaceae</taxon>
        <taxon>Kribbella</taxon>
    </lineage>
</organism>
<evidence type="ECO:0008006" key="4">
    <source>
        <dbReference type="Google" id="ProtNLM"/>
    </source>
</evidence>
<keyword evidence="3" id="KW-1185">Reference proteome</keyword>
<keyword evidence="1" id="KW-0732">Signal</keyword>